<keyword evidence="3 5" id="KW-0418">Kinase</keyword>
<dbReference type="Gene3D" id="3.30.230.10">
    <property type="match status" value="1"/>
</dbReference>
<dbReference type="PANTHER" id="PTHR43290:SF2">
    <property type="entry name" value="MEVALONATE KINASE"/>
    <property type="match status" value="1"/>
</dbReference>
<evidence type="ECO:0000256" key="4">
    <source>
        <dbReference type="ARBA" id="ARBA00022842"/>
    </source>
</evidence>
<keyword evidence="2" id="KW-0808">Transferase</keyword>
<dbReference type="RefSeq" id="WP_093918965.1">
    <property type="nucleotide sequence ID" value="NZ_FONW01000002.1"/>
</dbReference>
<dbReference type="PRINTS" id="PR00959">
    <property type="entry name" value="MEVGALKINASE"/>
</dbReference>
<dbReference type="AlphaFoldDB" id="A0A1I2F0R5"/>
<dbReference type="EMBL" id="FONW01000002">
    <property type="protein sequence ID" value="SFE98288.1"/>
    <property type="molecule type" value="Genomic_DNA"/>
</dbReference>
<sequence>MKEFNAKLLLFGEYGLMYGAKALAIPFSRFKGKLVFSENLSDQTIGESRLELERFVSFFEHERLNEQMNFPLNLSQIKKDMAAGLFLKSDIPLQYGVGSSGMLCAAVYHRYSGYQDSLGAQRAKKNLLGILKEDFSVMEAYFHGKSSGFDPLVSFVNRPVLLAGKEIHLPAQSLKTPGFNVFLIDTKIKSSTAPLVRLFMQKMEQADFSTAFKSRFLPTNDLAIQAFLTGDKDELFHQVRALSSFQLNYLQEMIPEAFQKVWHHLRDQEIIVKLLGSGGGGFLLAFVPEGRMMPAELECIQVF</sequence>
<evidence type="ECO:0000313" key="5">
    <source>
        <dbReference type="EMBL" id="SFE98288.1"/>
    </source>
</evidence>
<dbReference type="GO" id="GO:0019287">
    <property type="term" value="P:isopentenyl diphosphate biosynthetic process, mevalonate pathway"/>
    <property type="evidence" value="ECO:0007669"/>
    <property type="project" value="TreeGrafter"/>
</dbReference>
<reference evidence="5 6" key="1">
    <citation type="submission" date="2016-10" db="EMBL/GenBank/DDBJ databases">
        <authorList>
            <person name="de Groot N.N."/>
        </authorList>
    </citation>
    <scope>NUCLEOTIDE SEQUENCE [LARGE SCALE GENOMIC DNA]</scope>
    <source>
        <strain evidence="5 6">CGMCC 1.9156</strain>
    </source>
</reference>
<keyword evidence="6" id="KW-1185">Reference proteome</keyword>
<dbReference type="STRING" id="655355.SAMN05216283_102293"/>
<evidence type="ECO:0000256" key="1">
    <source>
        <dbReference type="ARBA" id="ARBA00022490"/>
    </source>
</evidence>
<dbReference type="InterPro" id="IPR006205">
    <property type="entry name" value="Mev_gal_kin"/>
</dbReference>
<evidence type="ECO:0000256" key="2">
    <source>
        <dbReference type="ARBA" id="ARBA00022679"/>
    </source>
</evidence>
<keyword evidence="1" id="KW-0963">Cytoplasm</keyword>
<dbReference type="SUPFAM" id="SSF55060">
    <property type="entry name" value="GHMP Kinase, C-terminal domain"/>
    <property type="match status" value="1"/>
</dbReference>
<evidence type="ECO:0000313" key="6">
    <source>
        <dbReference type="Proteomes" id="UP000198964"/>
    </source>
</evidence>
<keyword evidence="4" id="KW-0460">Magnesium</keyword>
<dbReference type="GO" id="GO:0005524">
    <property type="term" value="F:ATP binding"/>
    <property type="evidence" value="ECO:0007669"/>
    <property type="project" value="InterPro"/>
</dbReference>
<proteinExistence type="predicted"/>
<dbReference type="PANTHER" id="PTHR43290">
    <property type="entry name" value="MEVALONATE KINASE"/>
    <property type="match status" value="1"/>
</dbReference>
<dbReference type="GO" id="GO:0005829">
    <property type="term" value="C:cytosol"/>
    <property type="evidence" value="ECO:0007669"/>
    <property type="project" value="TreeGrafter"/>
</dbReference>
<gene>
    <name evidence="5" type="ORF">SAMN05216283_102293</name>
</gene>
<name>A0A1I2F0R5_9BACT</name>
<evidence type="ECO:0000256" key="3">
    <source>
        <dbReference type="ARBA" id="ARBA00022777"/>
    </source>
</evidence>
<dbReference type="InterPro" id="IPR036554">
    <property type="entry name" value="GHMP_kinase_C_sf"/>
</dbReference>
<protein>
    <submittedName>
        <fullName evidence="5">Mevalonate kinase</fullName>
    </submittedName>
</protein>
<dbReference type="InterPro" id="IPR020568">
    <property type="entry name" value="Ribosomal_Su5_D2-typ_SF"/>
</dbReference>
<accession>A0A1I2F0R5</accession>
<dbReference type="Gene3D" id="3.30.70.890">
    <property type="entry name" value="GHMP kinase, C-terminal domain"/>
    <property type="match status" value="1"/>
</dbReference>
<dbReference type="Proteomes" id="UP000198964">
    <property type="component" value="Unassembled WGS sequence"/>
</dbReference>
<dbReference type="InterPro" id="IPR014721">
    <property type="entry name" value="Ribsml_uS5_D2-typ_fold_subgr"/>
</dbReference>
<dbReference type="SUPFAM" id="SSF54211">
    <property type="entry name" value="Ribosomal protein S5 domain 2-like"/>
    <property type="match status" value="1"/>
</dbReference>
<dbReference type="GO" id="GO:0004496">
    <property type="term" value="F:mevalonate kinase activity"/>
    <property type="evidence" value="ECO:0007669"/>
    <property type="project" value="InterPro"/>
</dbReference>
<organism evidence="5 6">
    <name type="scientific">Sunxiuqinia elliptica</name>
    <dbReference type="NCBI Taxonomy" id="655355"/>
    <lineage>
        <taxon>Bacteria</taxon>
        <taxon>Pseudomonadati</taxon>
        <taxon>Bacteroidota</taxon>
        <taxon>Bacteroidia</taxon>
        <taxon>Marinilabiliales</taxon>
        <taxon>Prolixibacteraceae</taxon>
        <taxon>Sunxiuqinia</taxon>
    </lineage>
</organism>